<reference evidence="1" key="1">
    <citation type="submission" date="2019-08" db="EMBL/GenBank/DDBJ databases">
        <authorList>
            <person name="Kucharzyk K."/>
            <person name="Murdoch R.W."/>
            <person name="Higgins S."/>
            <person name="Loffler F."/>
        </authorList>
    </citation>
    <scope>NUCLEOTIDE SEQUENCE</scope>
</reference>
<gene>
    <name evidence="1" type="ORF">SDC9_174066</name>
</gene>
<dbReference type="AlphaFoldDB" id="A0A645GI41"/>
<dbReference type="AntiFam" id="ANF00152">
    <property type="entry name" value="Shadow ORF (opposite nadB1)"/>
</dbReference>
<name>A0A645GI41_9ZZZZ</name>
<evidence type="ECO:0000313" key="1">
    <source>
        <dbReference type="EMBL" id="MPN26641.1"/>
    </source>
</evidence>
<organism evidence="1">
    <name type="scientific">bioreactor metagenome</name>
    <dbReference type="NCBI Taxonomy" id="1076179"/>
    <lineage>
        <taxon>unclassified sequences</taxon>
        <taxon>metagenomes</taxon>
        <taxon>ecological metagenomes</taxon>
    </lineage>
</organism>
<proteinExistence type="predicted"/>
<dbReference type="EMBL" id="VSSQ01076223">
    <property type="protein sequence ID" value="MPN26641.1"/>
    <property type="molecule type" value="Genomic_DNA"/>
</dbReference>
<sequence length="83" mass="9153">MCCRDDRNRVAGDVDTQFQTTRMDVGKMAADELIALVGDVQKDAVEAAFFHFEIDGTGDDVARRQFGTLVMFRHETGAVGKAQ</sequence>
<comment type="caution">
    <text evidence="1">The sequence shown here is derived from an EMBL/GenBank/DDBJ whole genome shotgun (WGS) entry which is preliminary data.</text>
</comment>
<accession>A0A645GI41</accession>
<protein>
    <submittedName>
        <fullName evidence="1">Uncharacterized protein</fullName>
    </submittedName>
</protein>